<proteinExistence type="predicted"/>
<dbReference type="eggNOG" id="COG1113">
    <property type="taxonomic scope" value="Bacteria"/>
</dbReference>
<keyword evidence="4 6" id="KW-1133">Transmembrane helix</keyword>
<evidence type="ECO:0000256" key="6">
    <source>
        <dbReference type="SAM" id="Phobius"/>
    </source>
</evidence>
<dbReference type="PIRSF" id="PIRSF006060">
    <property type="entry name" value="AA_transporter"/>
    <property type="match status" value="1"/>
</dbReference>
<dbReference type="InterPro" id="IPR004840">
    <property type="entry name" value="Amino_acid_permease_CS"/>
</dbReference>
<evidence type="ECO:0000313" key="9">
    <source>
        <dbReference type="Proteomes" id="UP000013940"/>
    </source>
</evidence>
<feature type="transmembrane region" description="Helical" evidence="6">
    <location>
        <begin position="435"/>
        <end position="456"/>
    </location>
</feature>
<feature type="transmembrane region" description="Helical" evidence="6">
    <location>
        <begin position="162"/>
        <end position="180"/>
    </location>
</feature>
<dbReference type="GO" id="GO:0055085">
    <property type="term" value="P:transmembrane transport"/>
    <property type="evidence" value="ECO:0007669"/>
    <property type="project" value="InterPro"/>
</dbReference>
<feature type="transmembrane region" description="Helical" evidence="6">
    <location>
        <begin position="83"/>
        <end position="101"/>
    </location>
</feature>
<feature type="transmembrane region" description="Helical" evidence="6">
    <location>
        <begin position="56"/>
        <end position="77"/>
    </location>
</feature>
<feature type="transmembrane region" description="Helical" evidence="6">
    <location>
        <begin position="462"/>
        <end position="482"/>
    </location>
</feature>
<evidence type="ECO:0000259" key="7">
    <source>
        <dbReference type="Pfam" id="PF00324"/>
    </source>
</evidence>
<feature type="transmembrane region" description="Helical" evidence="6">
    <location>
        <begin position="131"/>
        <end position="156"/>
    </location>
</feature>
<reference evidence="9" key="1">
    <citation type="journal article" date="2014" name="Genome Announc.">
        <title>Full-genome sequence of the plant growth-promoting bacterium Pseudomonas protegens CHA0.</title>
        <authorList>
            <person name="Jousset A."/>
            <person name="Schuldes J."/>
            <person name="Keel C."/>
            <person name="Maurhofer M."/>
            <person name="Daniel R."/>
            <person name="Scheu S."/>
            <person name="Thuermer A."/>
        </authorList>
    </citation>
    <scope>NUCLEOTIDE SEQUENCE [LARGE SCALE GENOMIC DNA]</scope>
    <source>
        <strain evidence="9">DSM 19095 / LMG 27888 / CFBP 6595 / CHA0</strain>
    </source>
</reference>
<dbReference type="HOGENOM" id="CLU_007946_9_3_6"/>
<keyword evidence="5 6" id="KW-0472">Membrane</keyword>
<feature type="domain" description="Amino acid permease/ SLC12A" evidence="7">
    <location>
        <begin position="54"/>
        <end position="480"/>
    </location>
</feature>
<evidence type="ECO:0000256" key="5">
    <source>
        <dbReference type="ARBA" id="ARBA00023136"/>
    </source>
</evidence>
<evidence type="ECO:0000256" key="4">
    <source>
        <dbReference type="ARBA" id="ARBA00022989"/>
    </source>
</evidence>
<dbReference type="GO" id="GO:0006865">
    <property type="term" value="P:amino acid transport"/>
    <property type="evidence" value="ECO:0007669"/>
    <property type="project" value="InterPro"/>
</dbReference>
<evidence type="ECO:0000256" key="2">
    <source>
        <dbReference type="ARBA" id="ARBA00022448"/>
    </source>
</evidence>
<dbReference type="Proteomes" id="UP000013940">
    <property type="component" value="Chromosome"/>
</dbReference>
<feature type="transmembrane region" description="Helical" evidence="6">
    <location>
        <begin position="278"/>
        <end position="296"/>
    </location>
</feature>
<dbReference type="PANTHER" id="PTHR43495">
    <property type="entry name" value="GABA PERMEASE"/>
    <property type="match status" value="1"/>
</dbReference>
<feature type="transmembrane region" description="Helical" evidence="6">
    <location>
        <begin position="365"/>
        <end position="387"/>
    </location>
</feature>
<dbReference type="FunFam" id="1.20.1740.10:FF:000001">
    <property type="entry name" value="Amino acid permease"/>
    <property type="match status" value="1"/>
</dbReference>
<dbReference type="PANTHER" id="PTHR43495:SF5">
    <property type="entry name" value="GAMMA-AMINOBUTYRIC ACID PERMEASE"/>
    <property type="match status" value="1"/>
</dbReference>
<dbReference type="EMBL" id="CP003190">
    <property type="protein sequence ID" value="AGL82568.1"/>
    <property type="molecule type" value="Genomic_DNA"/>
</dbReference>
<feature type="transmembrane region" description="Helical" evidence="6">
    <location>
        <begin position="236"/>
        <end position="257"/>
    </location>
</feature>
<protein>
    <submittedName>
        <fullName evidence="8">Amino acid permease YtnA</fullName>
    </submittedName>
</protein>
<accession>A0A2C9EG31</accession>
<feature type="transmembrane region" description="Helical" evidence="6">
    <location>
        <begin position="316"/>
        <end position="339"/>
    </location>
</feature>
<feature type="transmembrane region" description="Helical" evidence="6">
    <location>
        <begin position="192"/>
        <end position="210"/>
    </location>
</feature>
<keyword evidence="2" id="KW-0813">Transport</keyword>
<dbReference type="PROSITE" id="PS00218">
    <property type="entry name" value="AMINO_ACID_PERMEASE_1"/>
    <property type="match status" value="1"/>
</dbReference>
<dbReference type="Gene3D" id="1.20.1740.10">
    <property type="entry name" value="Amino acid/polyamine transporter I"/>
    <property type="match status" value="1"/>
</dbReference>
<comment type="subcellular location">
    <subcellularLocation>
        <location evidence="1">Membrane</location>
        <topology evidence="1">Multi-pass membrane protein</topology>
    </subcellularLocation>
</comment>
<organism evidence="8 9">
    <name type="scientific">Pseudomonas protegens (strain DSM 19095 / LMG 27888 / CFBP 6595 / CHA0)</name>
    <dbReference type="NCBI Taxonomy" id="1124983"/>
    <lineage>
        <taxon>Bacteria</taxon>
        <taxon>Pseudomonadati</taxon>
        <taxon>Pseudomonadota</taxon>
        <taxon>Gammaproteobacteria</taxon>
        <taxon>Pseudomonadales</taxon>
        <taxon>Pseudomonadaceae</taxon>
        <taxon>Pseudomonas</taxon>
    </lineage>
</organism>
<evidence type="ECO:0000256" key="1">
    <source>
        <dbReference type="ARBA" id="ARBA00004141"/>
    </source>
</evidence>
<dbReference type="Pfam" id="PF00324">
    <property type="entry name" value="AA_permease"/>
    <property type="match status" value="1"/>
</dbReference>
<dbReference type="GO" id="GO:0016020">
    <property type="term" value="C:membrane"/>
    <property type="evidence" value="ECO:0007669"/>
    <property type="project" value="UniProtKB-SubCell"/>
</dbReference>
<keyword evidence="3 6" id="KW-0812">Transmembrane</keyword>
<evidence type="ECO:0000256" key="3">
    <source>
        <dbReference type="ARBA" id="ARBA00022692"/>
    </source>
</evidence>
<evidence type="ECO:0000313" key="8">
    <source>
        <dbReference type="EMBL" id="AGL82568.1"/>
    </source>
</evidence>
<sequence>MRRPGQRHKDGPSQRFIRAHNNKEALKVTTSNKGFEAISNREHGLRRQLTAGQMSMIAIGGAIGTGLFMGSAYAIGYAGPSVLLSYAIGALITLILMGCLAEMTVAHSTSGSFGAYAEFYVSPLAGFLVRYAYWAAIVLAVGAEVTAIAMYMKYWFANVPEWVWIISFSSVLVVLNGISVKTFGNFEYWFSTIKIAAIVGFIILAVYVVFGSGNPDYGLHNYSAHGGFFPNGFEGMWIAVIVSIFSYLSVEMIAVAAGEAKDPQRAVKQAFRATIVRLVVFYLLTLALMLAIVPWAQAGKAQSPFVTVMQTIGIPGATGVMNFVILIAALSAMNSQLYITTRMMFSLSRAGYAPKSMGALSKNGIPLNALLLSSSGIALATLVNVLYPESSFTLMMAISMFGAIFTWFMIFLTHYCFRRYHQRHGEQQLSFRMRLFPYSTLLGLVLMGAVMITTFFTEAFKMTLVFGVPFLLLLTLVYYLCFRKPRVVAGLSEV</sequence>
<dbReference type="InterPro" id="IPR004841">
    <property type="entry name" value="AA-permease/SLC12A_dom"/>
</dbReference>
<gene>
    <name evidence="8" type="primary">ytnA1</name>
    <name evidence="8" type="ORF">PFLCHA0_c07740</name>
</gene>
<feature type="transmembrane region" description="Helical" evidence="6">
    <location>
        <begin position="393"/>
        <end position="415"/>
    </location>
</feature>
<name>A0A2C9EG31_PSEPH</name>
<dbReference type="KEGG" id="pprc:PFLCHA0_c07740"/>
<dbReference type="AlphaFoldDB" id="A0A2C9EG31"/>